<comment type="caution">
    <text evidence="3">The sequence shown here is derived from an EMBL/GenBank/DDBJ whole genome shotgun (WGS) entry which is preliminary data.</text>
</comment>
<dbReference type="InterPro" id="IPR001119">
    <property type="entry name" value="SLH_dom"/>
</dbReference>
<protein>
    <recommendedName>
        <fullName evidence="2">SLH domain-containing protein</fullName>
    </recommendedName>
</protein>
<dbReference type="EMBL" id="MGFH01000038">
    <property type="protein sequence ID" value="OGM07704.1"/>
    <property type="molecule type" value="Genomic_DNA"/>
</dbReference>
<evidence type="ECO:0000313" key="3">
    <source>
        <dbReference type="EMBL" id="OGM07704.1"/>
    </source>
</evidence>
<dbReference type="InterPro" id="IPR051465">
    <property type="entry name" value="Cell_Envelope_Struct_Comp"/>
</dbReference>
<keyword evidence="1" id="KW-0732">Signal</keyword>
<proteinExistence type="predicted"/>
<dbReference type="STRING" id="1817813.A2008_12015"/>
<gene>
    <name evidence="3" type="ORF">A2008_12015</name>
</gene>
<name>A0A1F7WXW2_9BACT</name>
<evidence type="ECO:0000313" key="4">
    <source>
        <dbReference type="Proteomes" id="UP000178735"/>
    </source>
</evidence>
<dbReference type="Pfam" id="PF00395">
    <property type="entry name" value="SLH"/>
    <property type="match status" value="1"/>
</dbReference>
<evidence type="ECO:0000256" key="1">
    <source>
        <dbReference type="SAM" id="SignalP"/>
    </source>
</evidence>
<dbReference type="PROSITE" id="PS51272">
    <property type="entry name" value="SLH"/>
    <property type="match status" value="1"/>
</dbReference>
<feature type="signal peptide" evidence="1">
    <location>
        <begin position="1"/>
        <end position="33"/>
    </location>
</feature>
<sequence>MELSFKTIKKFGFLAVIAALAALAAFYVPYAAAAPFNDVPKDHWAYEAIDKLVQNGYMDGFADDTFRGRKVITRYEIALTLAKILTKVEDVESSGGIISPKDAEIIKSLSTEFREELNTLGAKVNTLDQRVTELEKYKKNAEKIKWAGYYKVSDVAVWDRLTTINDGDNNDDNFDEGDANGIGKLKNQVNLKLTGKPFDNVETYTEIKAFINSSKGPSKSYVYKSDNTVRPYLEKYMSDFYNDRDLIMDKMHLKIDSQYANVRAFNNESITKLNDPVILLNSYGKNVFNGKSSDPFSGIETRGTIKDVTYNVSAIKDWNNTMDIYAGRMVYMMPERILKTTTAEVIFGVSFVEKAMDYTRRGNFSQVNGVDLSFKFTDIGTLKVMTEYMESRNGDSVLYGGSSTEILKDDGVKLDLEYQLENLTMIFNHYRYGKNFAVSTARYDTLYMDTEFQDTESDVHDNYGRKSVFGERFSRLTLKYNIPFTDEQALRLEGIIQNKKWEYNEREPHETDGYEGQKFSFQADADMAKDMTSKFYTELHKHAFKDEVGKTYTEISLNAKLNERISSSASFSNSQDMDYINKESKSYKENSFYGELSSQLLKNIWGKVFGERRIKYIGWHDANTENPSIDNTEKLIDQTGFETNFTLTPSLTLKLTTAAQHNVYNAYTLQNEKFNWFTTELTEVFTDKLKGRILYWWKNPQNHEGKSNDNFRNLVAEVAYDPTDKTRMRVRYGDFIDSGQDAKNTDGDYKDIETEKKLTFEASTDF</sequence>
<feature type="domain" description="SLH" evidence="2">
    <location>
        <begin position="32"/>
        <end position="95"/>
    </location>
</feature>
<accession>A0A1F7WXW2</accession>
<feature type="chain" id="PRO_5009533627" description="SLH domain-containing protein" evidence="1">
    <location>
        <begin position="34"/>
        <end position="766"/>
    </location>
</feature>
<dbReference type="PANTHER" id="PTHR43308:SF1">
    <property type="entry name" value="OUTER MEMBRANE PROTEIN ALPHA"/>
    <property type="match status" value="1"/>
</dbReference>
<dbReference type="Proteomes" id="UP000178735">
    <property type="component" value="Unassembled WGS sequence"/>
</dbReference>
<evidence type="ECO:0000259" key="2">
    <source>
        <dbReference type="PROSITE" id="PS51272"/>
    </source>
</evidence>
<dbReference type="AlphaFoldDB" id="A0A1F7WXW2"/>
<reference evidence="3 4" key="1">
    <citation type="journal article" date="2016" name="Nat. Commun.">
        <title>Thousands of microbial genomes shed light on interconnected biogeochemical processes in an aquifer system.</title>
        <authorList>
            <person name="Anantharaman K."/>
            <person name="Brown C.T."/>
            <person name="Hug L.A."/>
            <person name="Sharon I."/>
            <person name="Castelle C.J."/>
            <person name="Probst A.J."/>
            <person name="Thomas B.C."/>
            <person name="Singh A."/>
            <person name="Wilkins M.J."/>
            <person name="Karaoz U."/>
            <person name="Brodie E.L."/>
            <person name="Williams K.H."/>
            <person name="Hubbard S.S."/>
            <person name="Banfield J.F."/>
        </authorList>
    </citation>
    <scope>NUCLEOTIDE SEQUENCE [LARGE SCALE GENOMIC DNA]</scope>
</reference>
<organism evidence="3 4">
    <name type="scientific">Candidatus Wallbacteria bacterium GWC2_49_35</name>
    <dbReference type="NCBI Taxonomy" id="1817813"/>
    <lineage>
        <taxon>Bacteria</taxon>
        <taxon>Candidatus Walliibacteriota</taxon>
    </lineage>
</organism>
<dbReference type="PANTHER" id="PTHR43308">
    <property type="entry name" value="OUTER MEMBRANE PROTEIN ALPHA-RELATED"/>
    <property type="match status" value="1"/>
</dbReference>